<feature type="region of interest" description="Disordered" evidence="1">
    <location>
        <begin position="233"/>
        <end position="422"/>
    </location>
</feature>
<feature type="compositionally biased region" description="Basic and acidic residues" evidence="1">
    <location>
        <begin position="477"/>
        <end position="496"/>
    </location>
</feature>
<feature type="compositionally biased region" description="Low complexity" evidence="1">
    <location>
        <begin position="167"/>
        <end position="180"/>
    </location>
</feature>
<dbReference type="AlphaFoldDB" id="A0A9P6CZB1"/>
<name>A0A9P6CZB1_9AGAR</name>
<feature type="compositionally biased region" description="Low complexity" evidence="1">
    <location>
        <begin position="281"/>
        <end position="300"/>
    </location>
</feature>
<comment type="caution">
    <text evidence="2">The sequence shown here is derived from an EMBL/GenBank/DDBJ whole genome shotgun (WGS) entry which is preliminary data.</text>
</comment>
<feature type="compositionally biased region" description="Low complexity" evidence="1">
    <location>
        <begin position="51"/>
        <end position="61"/>
    </location>
</feature>
<dbReference type="EMBL" id="MU155241">
    <property type="protein sequence ID" value="KAF9478164.1"/>
    <property type="molecule type" value="Genomic_DNA"/>
</dbReference>
<feature type="region of interest" description="Disordered" evidence="1">
    <location>
        <begin position="465"/>
        <end position="547"/>
    </location>
</feature>
<feature type="compositionally biased region" description="Pro residues" evidence="1">
    <location>
        <begin position="260"/>
        <end position="273"/>
    </location>
</feature>
<organism evidence="2 3">
    <name type="scientific">Pholiota conissans</name>
    <dbReference type="NCBI Taxonomy" id="109636"/>
    <lineage>
        <taxon>Eukaryota</taxon>
        <taxon>Fungi</taxon>
        <taxon>Dikarya</taxon>
        <taxon>Basidiomycota</taxon>
        <taxon>Agaricomycotina</taxon>
        <taxon>Agaricomycetes</taxon>
        <taxon>Agaricomycetidae</taxon>
        <taxon>Agaricales</taxon>
        <taxon>Agaricineae</taxon>
        <taxon>Strophariaceae</taxon>
        <taxon>Pholiota</taxon>
    </lineage>
</organism>
<accession>A0A9P6CZB1</accession>
<feature type="compositionally biased region" description="Polar residues" evidence="1">
    <location>
        <begin position="1"/>
        <end position="15"/>
    </location>
</feature>
<dbReference type="Proteomes" id="UP000807469">
    <property type="component" value="Unassembled WGS sequence"/>
</dbReference>
<evidence type="ECO:0000256" key="1">
    <source>
        <dbReference type="SAM" id="MobiDB-lite"/>
    </source>
</evidence>
<gene>
    <name evidence="2" type="ORF">BDN70DRAFT_880325</name>
</gene>
<feature type="compositionally biased region" description="Polar residues" evidence="1">
    <location>
        <begin position="499"/>
        <end position="537"/>
    </location>
</feature>
<feature type="region of interest" description="Disordered" evidence="1">
    <location>
        <begin position="562"/>
        <end position="583"/>
    </location>
</feature>
<feature type="compositionally biased region" description="Low complexity" evidence="1">
    <location>
        <begin position="569"/>
        <end position="581"/>
    </location>
</feature>
<proteinExistence type="predicted"/>
<feature type="compositionally biased region" description="Pro residues" evidence="1">
    <location>
        <begin position="32"/>
        <end position="42"/>
    </location>
</feature>
<evidence type="ECO:0000313" key="3">
    <source>
        <dbReference type="Proteomes" id="UP000807469"/>
    </source>
</evidence>
<reference evidence="2" key="1">
    <citation type="submission" date="2020-11" db="EMBL/GenBank/DDBJ databases">
        <authorList>
            <consortium name="DOE Joint Genome Institute"/>
            <person name="Ahrendt S."/>
            <person name="Riley R."/>
            <person name="Andreopoulos W."/>
            <person name="Labutti K."/>
            <person name="Pangilinan J."/>
            <person name="Ruiz-Duenas F.J."/>
            <person name="Barrasa J.M."/>
            <person name="Sanchez-Garcia M."/>
            <person name="Camarero S."/>
            <person name="Miyauchi S."/>
            <person name="Serrano A."/>
            <person name="Linde D."/>
            <person name="Babiker R."/>
            <person name="Drula E."/>
            <person name="Ayuso-Fernandez I."/>
            <person name="Pacheco R."/>
            <person name="Padilla G."/>
            <person name="Ferreira P."/>
            <person name="Barriuso J."/>
            <person name="Kellner H."/>
            <person name="Castanera R."/>
            <person name="Alfaro M."/>
            <person name="Ramirez L."/>
            <person name="Pisabarro A.G."/>
            <person name="Kuo A."/>
            <person name="Tritt A."/>
            <person name="Lipzen A."/>
            <person name="He G."/>
            <person name="Yan M."/>
            <person name="Ng V."/>
            <person name="Cullen D."/>
            <person name="Martin F."/>
            <person name="Rosso M.-N."/>
            <person name="Henrissat B."/>
            <person name="Hibbett D."/>
            <person name="Martinez A.T."/>
            <person name="Grigoriev I.V."/>
        </authorList>
    </citation>
    <scope>NUCLEOTIDE SEQUENCE</scope>
    <source>
        <strain evidence="2">CIRM-BRFM 674</strain>
    </source>
</reference>
<dbReference type="OrthoDB" id="3260940at2759"/>
<feature type="compositionally biased region" description="Polar residues" evidence="1">
    <location>
        <begin position="244"/>
        <end position="259"/>
    </location>
</feature>
<sequence length="835" mass="87672">MPSADLSQLYNFLTRSRSRSRSKQEPEQTASPPVPGSKPPTRIPSRPLSSTTTATNTTITPKPRKQRQPPTAPPTTPRPSATRQKLHDLFRIPLSRASTSRSRSRSRPSSPVGPPITASVDVPPLPSAGMHDDDPTPRPRRSFTPQLSRPSSPSPTPQPKILRVTNATTTSSSTGSTAASIKISKLFAKSSTPPPDSNHSKRPSTAGSSSGGPPILPPIPAIVSAPIRRVSSLNRRSIKDLPPQTASPTPVSQNSSVHSPTPPPKIIHTPPTPLKNNGLVTASASGGSSSSKTTTTTTSSRFGHAPKGSLDSNYRYRSGAPQMGVVAEEGPAPSSGHTQSQSHSHAHPKGKARETTVLAPGEVGQPVPRPGPMKMSSSVRSTKHGSFDFERPGWGTGPLAMQRSGSGGTTGTTASGTSTGHRHVADGARERESVYGPGLAGVGTLQRDLSMKRAQEREEVLRAKERARKGFAGAGISDKERSSREKGREKEKERSRASTSQRTTPDAVHASTSTGASVTANGNGKSSSMGRATSKRNTTTTTGMSLPKRLIGLTAAQHGPFAFEPAVPSPTRSTGTTSTGTAHEVVLPSTYPERAERERARVREEKERARSGLFGRRRSGDRAPVPVPTVPQTFVSLNTLEGSTAGGTLGLGLALGGGSLGRATGASMLPKPSAGHRSGTKGRSLDLGLGLAWAPSRVREEALLLPKSAFFSRTASASSAGSGPNGMARTASGASGRSGMGLGRSTSVKEQGGAETERSKLGREVAEVFKSALDREGYRLFKSYVHQFDAHEIPFDGPTGILTRVEGLLSDASNLSQEGKQRLLDKFVRIILQVA</sequence>
<evidence type="ECO:0000313" key="2">
    <source>
        <dbReference type="EMBL" id="KAF9478164.1"/>
    </source>
</evidence>
<protein>
    <submittedName>
        <fullName evidence="2">Uncharacterized protein</fullName>
    </submittedName>
</protein>
<feature type="region of interest" description="Disordered" evidence="1">
    <location>
        <begin position="1"/>
        <end position="221"/>
    </location>
</feature>
<feature type="region of interest" description="Disordered" evidence="1">
    <location>
        <begin position="715"/>
        <end position="760"/>
    </location>
</feature>
<keyword evidence="3" id="KW-1185">Reference proteome</keyword>
<feature type="compositionally biased region" description="Low complexity" evidence="1">
    <location>
        <begin position="334"/>
        <end position="343"/>
    </location>
</feature>